<dbReference type="Proteomes" id="UP001528673">
    <property type="component" value="Unassembled WGS sequence"/>
</dbReference>
<dbReference type="RefSeq" id="WP_273953262.1">
    <property type="nucleotide sequence ID" value="NZ_JAQSIP010000010.1"/>
</dbReference>
<dbReference type="Gene3D" id="1.10.287.950">
    <property type="entry name" value="Methyl-accepting chemotaxis protein"/>
    <property type="match status" value="1"/>
</dbReference>
<evidence type="ECO:0000259" key="6">
    <source>
        <dbReference type="PROSITE" id="PS50885"/>
    </source>
</evidence>
<name>A0ABT5N306_9BURK</name>
<comment type="similarity">
    <text evidence="2">Belongs to the methyl-accepting chemotaxis (MCP) protein family.</text>
</comment>
<dbReference type="PANTHER" id="PTHR43531:SF14">
    <property type="entry name" value="METHYL-ACCEPTING CHEMOTAXIS PROTEIN I-RELATED"/>
    <property type="match status" value="1"/>
</dbReference>
<reference evidence="7 8" key="1">
    <citation type="submission" date="2023-02" db="EMBL/GenBank/DDBJ databases">
        <title>Bacterial whole genomic sequence of Curvibacter sp. HBC61.</title>
        <authorList>
            <person name="Le V."/>
            <person name="Ko S.-R."/>
            <person name="Ahn C.-Y."/>
            <person name="Oh H.-M."/>
        </authorList>
    </citation>
    <scope>NUCLEOTIDE SEQUENCE [LARGE SCALE GENOMIC DNA]</scope>
    <source>
        <strain evidence="7 8">HBC61</strain>
    </source>
</reference>
<evidence type="ECO:0000313" key="8">
    <source>
        <dbReference type="Proteomes" id="UP001528673"/>
    </source>
</evidence>
<organism evidence="7 8">
    <name type="scientific">Curvibacter cyanobacteriorum</name>
    <dbReference type="NCBI Taxonomy" id="3026422"/>
    <lineage>
        <taxon>Bacteria</taxon>
        <taxon>Pseudomonadati</taxon>
        <taxon>Pseudomonadota</taxon>
        <taxon>Betaproteobacteria</taxon>
        <taxon>Burkholderiales</taxon>
        <taxon>Comamonadaceae</taxon>
        <taxon>Curvibacter</taxon>
    </lineage>
</organism>
<keyword evidence="4" id="KW-1133">Transmembrane helix</keyword>
<evidence type="ECO:0000313" key="7">
    <source>
        <dbReference type="EMBL" id="MDD0840467.1"/>
    </source>
</evidence>
<dbReference type="Pfam" id="PF00015">
    <property type="entry name" value="MCPsignal"/>
    <property type="match status" value="1"/>
</dbReference>
<feature type="domain" description="HAMP" evidence="6">
    <location>
        <begin position="206"/>
        <end position="258"/>
    </location>
</feature>
<dbReference type="PROSITE" id="PS50111">
    <property type="entry name" value="CHEMOTAXIS_TRANSDUC_2"/>
    <property type="match status" value="1"/>
</dbReference>
<dbReference type="InterPro" id="IPR051310">
    <property type="entry name" value="MCP_chemotaxis"/>
</dbReference>
<feature type="transmembrane region" description="Helical" evidence="4">
    <location>
        <begin position="184"/>
        <end position="204"/>
    </location>
</feature>
<dbReference type="PANTHER" id="PTHR43531">
    <property type="entry name" value="PROTEIN ICFG"/>
    <property type="match status" value="1"/>
</dbReference>
<accession>A0ABT5N306</accession>
<dbReference type="EMBL" id="JAQSIP010000010">
    <property type="protein sequence ID" value="MDD0840467.1"/>
    <property type="molecule type" value="Genomic_DNA"/>
</dbReference>
<dbReference type="SMART" id="SM00304">
    <property type="entry name" value="HAMP"/>
    <property type="match status" value="2"/>
</dbReference>
<dbReference type="InterPro" id="IPR004089">
    <property type="entry name" value="MCPsignal_dom"/>
</dbReference>
<protein>
    <submittedName>
        <fullName evidence="7">Methyl-accepting chemotaxis protein</fullName>
    </submittedName>
</protein>
<evidence type="ECO:0000259" key="5">
    <source>
        <dbReference type="PROSITE" id="PS50111"/>
    </source>
</evidence>
<dbReference type="CDD" id="cd06225">
    <property type="entry name" value="HAMP"/>
    <property type="match status" value="1"/>
</dbReference>
<sequence length="515" mass="55080">MRLSLKLPLAFASALAALLAAALFGLIQLNQSITVYREVVQRDHDHAVGAIQLLSDFKVQIQEWKNVLLRGRDPAQRQRYWAAFEKQEALVQQRAQALQGQVAQPEAQALLQRFKQSHERMGQAYRRGLTDFEQAQFDATVGDRAVTGIDREPSQLLDKATALIREASEQSGAQAAHQAQRSTWISLAVMGLVCLISGLGAWRFSRSVTAPLGRAVHLSRAVADGDLTLPVAAQGRDELADLLRAMADMQARLAQVVGQVRAGADSVAHASREIAQGNHDLSQRTEQQASALEQTSAAMEQMSATVQNNADNASRAEHVSGSASSTAQRAGQAVQSVVQSVQQMQHSAHRIADITGVIDGIAFQTNILALNAAVEAARAGEQGRGFAVVASEVRVLAQRSAAAAREIKALIQTSHSQVNQGAEVAGQAGQTMNDLVASIAEVTRLMTEISAASREQSTGVSQIGQAIQQLDQTTQQNAALVEQSAAAAQSLQQQAADLVRSVAFFKTSSRALTRT</sequence>
<feature type="domain" description="Methyl-accepting transducer" evidence="5">
    <location>
        <begin position="263"/>
        <end position="492"/>
    </location>
</feature>
<dbReference type="PRINTS" id="PR00260">
    <property type="entry name" value="CHEMTRNSDUCR"/>
</dbReference>
<evidence type="ECO:0000256" key="2">
    <source>
        <dbReference type="ARBA" id="ARBA00029447"/>
    </source>
</evidence>
<comment type="caution">
    <text evidence="7">The sequence shown here is derived from an EMBL/GenBank/DDBJ whole genome shotgun (WGS) entry which is preliminary data.</text>
</comment>
<keyword evidence="3" id="KW-0807">Transducer</keyword>
<dbReference type="SMART" id="SM00283">
    <property type="entry name" value="MA"/>
    <property type="match status" value="1"/>
</dbReference>
<keyword evidence="1" id="KW-0488">Methylation</keyword>
<keyword evidence="4" id="KW-0472">Membrane</keyword>
<dbReference type="InterPro" id="IPR004090">
    <property type="entry name" value="Chemotax_Me-accpt_rcpt"/>
</dbReference>
<dbReference type="InterPro" id="IPR003660">
    <property type="entry name" value="HAMP_dom"/>
</dbReference>
<evidence type="ECO:0000256" key="1">
    <source>
        <dbReference type="ARBA" id="ARBA00022481"/>
    </source>
</evidence>
<dbReference type="SUPFAM" id="SSF58104">
    <property type="entry name" value="Methyl-accepting chemotaxis protein (MCP) signaling domain"/>
    <property type="match status" value="1"/>
</dbReference>
<evidence type="ECO:0000256" key="3">
    <source>
        <dbReference type="PROSITE-ProRule" id="PRU00284"/>
    </source>
</evidence>
<dbReference type="Pfam" id="PF00672">
    <property type="entry name" value="HAMP"/>
    <property type="match status" value="1"/>
</dbReference>
<dbReference type="PROSITE" id="PS50885">
    <property type="entry name" value="HAMP"/>
    <property type="match status" value="1"/>
</dbReference>
<keyword evidence="4" id="KW-0812">Transmembrane</keyword>
<keyword evidence="8" id="KW-1185">Reference proteome</keyword>
<gene>
    <name evidence="7" type="ORF">PSQ40_17945</name>
</gene>
<evidence type="ECO:0000256" key="4">
    <source>
        <dbReference type="SAM" id="Phobius"/>
    </source>
</evidence>
<dbReference type="CDD" id="cd11386">
    <property type="entry name" value="MCP_signal"/>
    <property type="match status" value="1"/>
</dbReference>
<proteinExistence type="inferred from homology"/>